<evidence type="ECO:0000313" key="1">
    <source>
        <dbReference type="EMBL" id="MEJ8661713.1"/>
    </source>
</evidence>
<proteinExistence type="predicted"/>
<organism evidence="1 2">
    <name type="scientific">Streptomyces pratisoli</name>
    <dbReference type="NCBI Taxonomy" id="3139917"/>
    <lineage>
        <taxon>Bacteria</taxon>
        <taxon>Bacillati</taxon>
        <taxon>Actinomycetota</taxon>
        <taxon>Actinomycetes</taxon>
        <taxon>Kitasatosporales</taxon>
        <taxon>Streptomycetaceae</taxon>
        <taxon>Streptomyces</taxon>
    </lineage>
</organism>
<dbReference type="EMBL" id="JBBKAI010000002">
    <property type="protein sequence ID" value="MEJ8661713.1"/>
    <property type="molecule type" value="Genomic_DNA"/>
</dbReference>
<keyword evidence="2" id="KW-1185">Reference proteome</keyword>
<accession>A0ACC6QU16</accession>
<name>A0ACC6QU16_9ACTN</name>
<protein>
    <submittedName>
        <fullName evidence="1">4'-phosphopantetheinyl transferase superfamily protein</fullName>
    </submittedName>
</protein>
<comment type="caution">
    <text evidence="1">The sequence shown here is derived from an EMBL/GenBank/DDBJ whole genome shotgun (WGS) entry which is preliminary data.</text>
</comment>
<evidence type="ECO:0000313" key="2">
    <source>
        <dbReference type="Proteomes" id="UP001375539"/>
    </source>
</evidence>
<dbReference type="Proteomes" id="UP001375539">
    <property type="component" value="Unassembled WGS sequence"/>
</dbReference>
<gene>
    <name evidence="1" type="ORF">WKI58_35290</name>
</gene>
<reference evidence="1" key="1">
    <citation type="submission" date="2024-03" db="EMBL/GenBank/DDBJ databases">
        <title>Novel Streptomyces species of biotechnological and ecological value are a feature of Machair soil.</title>
        <authorList>
            <person name="Prole J.R."/>
            <person name="Goodfellow M."/>
            <person name="Allenby N."/>
            <person name="Ward A.C."/>
        </authorList>
    </citation>
    <scope>NUCLEOTIDE SEQUENCE</scope>
    <source>
        <strain evidence="1">MS1.AVA.4</strain>
    </source>
</reference>
<sequence>MNVFEIVPQVWAVSGRVTAPPGGHPHDLAAAAGMAAWRAEEFLAGRALLRRLLAEVTPGAESLRVVPGANGKPALPDRPDLAISIAHDEGHFAACVGVGRAVGIDVQQPTEHLAPGVVRRCVRAGHEAVNALPPGERSREFAWIWTAQEACVKAEGSGLAGGPWTVDVGPGQTTGTWKGFMWRSLRDTFETPLSCAWEAA</sequence>
<keyword evidence="1" id="KW-0808">Transferase</keyword>